<comment type="caution">
    <text evidence="1">The sequence shown here is derived from an EMBL/GenBank/DDBJ whole genome shotgun (WGS) entry which is preliminary data.</text>
</comment>
<dbReference type="RefSeq" id="WP_107934154.1">
    <property type="nucleotide sequence ID" value="NZ_CP098762.1"/>
</dbReference>
<evidence type="ECO:0000313" key="2">
    <source>
        <dbReference type="Proteomes" id="UP000240996"/>
    </source>
</evidence>
<proteinExistence type="predicted"/>
<dbReference type="EMBL" id="PZZN01000003">
    <property type="protein sequence ID" value="PTM45149.1"/>
    <property type="molecule type" value="Genomic_DNA"/>
</dbReference>
<dbReference type="Pfam" id="PF11625">
    <property type="entry name" value="DUF3253"/>
    <property type="match status" value="1"/>
</dbReference>
<sequence length="78" mass="8427">MTDPKAATLSLLERRAPGATICPSEVARSIAQDWRSAMPAVHEAIDELVSNGLVQLSWKGQPLAKRSGPYRIRNLGGD</sequence>
<keyword evidence="2" id="KW-1185">Reference proteome</keyword>
<dbReference type="AlphaFoldDB" id="A0A2T4YP12"/>
<organism evidence="1 2">
    <name type="scientific">Sphingomonas aerolata</name>
    <dbReference type="NCBI Taxonomy" id="185951"/>
    <lineage>
        <taxon>Bacteria</taxon>
        <taxon>Pseudomonadati</taxon>
        <taxon>Pseudomonadota</taxon>
        <taxon>Alphaproteobacteria</taxon>
        <taxon>Sphingomonadales</taxon>
        <taxon>Sphingomonadaceae</taxon>
        <taxon>Sphingomonas</taxon>
    </lineage>
</organism>
<gene>
    <name evidence="1" type="ORF">C8J24_3369</name>
</gene>
<dbReference type="Proteomes" id="UP000240996">
    <property type="component" value="Unassembled WGS sequence"/>
</dbReference>
<evidence type="ECO:0000313" key="1">
    <source>
        <dbReference type="EMBL" id="PTM45149.1"/>
    </source>
</evidence>
<dbReference type="InterPro" id="IPR036388">
    <property type="entry name" value="WH-like_DNA-bd_sf"/>
</dbReference>
<dbReference type="InterPro" id="IPR036390">
    <property type="entry name" value="WH_DNA-bd_sf"/>
</dbReference>
<accession>A0A2T4YP12</accession>
<dbReference type="Gene3D" id="1.10.10.10">
    <property type="entry name" value="Winged helix-like DNA-binding domain superfamily/Winged helix DNA-binding domain"/>
    <property type="match status" value="1"/>
</dbReference>
<name>A0A2T4YP12_9SPHN</name>
<dbReference type="SUPFAM" id="SSF46785">
    <property type="entry name" value="Winged helix' DNA-binding domain"/>
    <property type="match status" value="1"/>
</dbReference>
<protein>
    <submittedName>
        <fullName evidence="1">Uncharacterized protein DUF3253</fullName>
    </submittedName>
</protein>
<dbReference type="InterPro" id="IPR021660">
    <property type="entry name" value="DUF3253"/>
</dbReference>
<dbReference type="GeneID" id="93689387"/>
<reference evidence="1 2" key="1">
    <citation type="submission" date="2018-04" db="EMBL/GenBank/DDBJ databases">
        <title>Genomic Encyclopedia of Type Strains, Phase III (KMG-III): the genomes of soil and plant-associated and newly described type strains.</title>
        <authorList>
            <person name="Whitman W."/>
        </authorList>
    </citation>
    <scope>NUCLEOTIDE SEQUENCE [LARGE SCALE GENOMIC DNA]</scope>
    <source>
        <strain evidence="1 2">NW12</strain>
    </source>
</reference>